<sequence length="755" mass="79616">MLSGLASAVPVVQVPEGGRPVEVIPKGVICGPVRGGWTLGADGRSLQPPAKADDGDRVMELTVAESPGRCAESEATVMVIATGPLPRIDAAATTFYPDDGRVELRGTNLLNVAIAWAGTPRGEAPRGPPEGQDVCLTPSTGKGPVDCAVPVAQGLPTDAVLFWIPPHGRRGPDVTTYDANGNVVDAEAMRLRPGRVILTQPLVLSNGVDVSKGPGSVSVSHSEAIASAECGLARCEVGDGVVYVRNVPGVDATISLRLRLTPRVLFARGDALEQTVSATLPVLACPLTAVEGTVLRGAEDSALVVRLDPICAHDSRTLIWTVNNQRARVERVLKTAEGTHVLLRTGGTPDQQVTITALTSRHEGTVVASETAKTTPLPVPRAVLELPGHGPIDFVPTNRPAEVHVASAAGLGRFVLHALPGAYGVTPKESTTLIQGEAAAGGFVALRFGYQLPTLPGELATADLALVDERVQRLVREASVPARVDTLFEFVCADKDGKDVSLAPSRPHRLSYEMRNTCRVIVHRERLMPEEGNQEVHLRVSVTRPDGSTRGESGVDQRMFLRPKGDERVIPVPGNLGQYDRILVQVSHVADEARYALATTDRTGLPSAQWTATIQGGLFRLYATAAIPAGLYRATVPTGQLAINFGVLSRLALLNNEGQERLLGIELGLMGLGLVPQSGDIQFPPTVAVVTGLGLRVPIGPGAAVGANAWVAYEFRGDIKRRTGGDPNLDPVVPSSNWSFIFGPSISVGNVGFNL</sequence>
<evidence type="ECO:0000313" key="1">
    <source>
        <dbReference type="EMBL" id="NMO15050.1"/>
    </source>
</evidence>
<keyword evidence="2" id="KW-1185">Reference proteome</keyword>
<organism evidence="1 2">
    <name type="scientific">Pyxidicoccus fallax</name>
    <dbReference type="NCBI Taxonomy" id="394095"/>
    <lineage>
        <taxon>Bacteria</taxon>
        <taxon>Pseudomonadati</taxon>
        <taxon>Myxococcota</taxon>
        <taxon>Myxococcia</taxon>
        <taxon>Myxococcales</taxon>
        <taxon>Cystobacterineae</taxon>
        <taxon>Myxococcaceae</taxon>
        <taxon>Pyxidicoccus</taxon>
    </lineage>
</organism>
<dbReference type="EMBL" id="JABBJJ010000030">
    <property type="protein sequence ID" value="NMO15050.1"/>
    <property type="molecule type" value="Genomic_DNA"/>
</dbReference>
<dbReference type="Proteomes" id="UP000518300">
    <property type="component" value="Unassembled WGS sequence"/>
</dbReference>
<proteinExistence type="predicted"/>
<protein>
    <submittedName>
        <fullName evidence="1">Uncharacterized protein</fullName>
    </submittedName>
</protein>
<gene>
    <name evidence="1" type="ORF">HG543_09300</name>
</gene>
<evidence type="ECO:0000313" key="2">
    <source>
        <dbReference type="Proteomes" id="UP000518300"/>
    </source>
</evidence>
<reference evidence="1 2" key="1">
    <citation type="submission" date="2020-04" db="EMBL/GenBank/DDBJ databases">
        <title>Draft genome of Pyxidicoccus fallax type strain.</title>
        <authorList>
            <person name="Whitworth D.E."/>
        </authorList>
    </citation>
    <scope>NUCLEOTIDE SEQUENCE [LARGE SCALE GENOMIC DNA]</scope>
    <source>
        <strain evidence="1 2">DSM 14698</strain>
    </source>
</reference>
<accession>A0A848L7T2</accession>
<dbReference type="AlphaFoldDB" id="A0A848L7T2"/>
<name>A0A848L7T2_9BACT</name>
<comment type="caution">
    <text evidence="1">The sequence shown here is derived from an EMBL/GenBank/DDBJ whole genome shotgun (WGS) entry which is preliminary data.</text>
</comment>